<dbReference type="OrthoDB" id="2988755at2"/>
<reference evidence="2 3" key="1">
    <citation type="submission" date="2018-10" db="EMBL/GenBank/DDBJ databases">
        <title>Sequencing the genomes of 1000 actinobacteria strains.</title>
        <authorList>
            <person name="Klenk H.-P."/>
        </authorList>
    </citation>
    <scope>NUCLEOTIDE SEQUENCE [LARGE SCALE GENOMIC DNA]</scope>
    <source>
        <strain evidence="2 3">DSM 45175</strain>
    </source>
</reference>
<keyword evidence="3" id="KW-1185">Reference proteome</keyword>
<feature type="transmembrane region" description="Helical" evidence="1">
    <location>
        <begin position="93"/>
        <end position="109"/>
    </location>
</feature>
<feature type="transmembrane region" description="Helical" evidence="1">
    <location>
        <begin position="116"/>
        <end position="137"/>
    </location>
</feature>
<evidence type="ECO:0000313" key="3">
    <source>
        <dbReference type="Proteomes" id="UP000277671"/>
    </source>
</evidence>
<protein>
    <submittedName>
        <fullName evidence="2">Uncharacterized protein</fullName>
    </submittedName>
</protein>
<name>A0A495JEC2_9ACTN</name>
<feature type="transmembrane region" description="Helical" evidence="1">
    <location>
        <begin position="65"/>
        <end position="81"/>
    </location>
</feature>
<dbReference type="RefSeq" id="WP_121154418.1">
    <property type="nucleotide sequence ID" value="NZ_RBKT01000001.1"/>
</dbReference>
<dbReference type="Proteomes" id="UP000277671">
    <property type="component" value="Unassembled WGS sequence"/>
</dbReference>
<proteinExistence type="predicted"/>
<dbReference type="AlphaFoldDB" id="A0A495JEC2"/>
<feature type="transmembrane region" description="Helical" evidence="1">
    <location>
        <begin position="41"/>
        <end position="58"/>
    </location>
</feature>
<keyword evidence="1" id="KW-1133">Transmembrane helix</keyword>
<dbReference type="EMBL" id="RBKT01000001">
    <property type="protein sequence ID" value="RKR86419.1"/>
    <property type="molecule type" value="Genomic_DNA"/>
</dbReference>
<organism evidence="2 3">
    <name type="scientific">Micromonospora pisi</name>
    <dbReference type="NCBI Taxonomy" id="589240"/>
    <lineage>
        <taxon>Bacteria</taxon>
        <taxon>Bacillati</taxon>
        <taxon>Actinomycetota</taxon>
        <taxon>Actinomycetes</taxon>
        <taxon>Micromonosporales</taxon>
        <taxon>Micromonosporaceae</taxon>
        <taxon>Micromonospora</taxon>
    </lineage>
</organism>
<evidence type="ECO:0000313" key="2">
    <source>
        <dbReference type="EMBL" id="RKR86419.1"/>
    </source>
</evidence>
<gene>
    <name evidence="2" type="ORF">BDK92_0644</name>
</gene>
<feature type="transmembrane region" description="Helical" evidence="1">
    <location>
        <begin position="16"/>
        <end position="35"/>
    </location>
</feature>
<evidence type="ECO:0000256" key="1">
    <source>
        <dbReference type="SAM" id="Phobius"/>
    </source>
</evidence>
<accession>A0A495JEC2</accession>
<comment type="caution">
    <text evidence="2">The sequence shown here is derived from an EMBL/GenBank/DDBJ whole genome shotgun (WGS) entry which is preliminary data.</text>
</comment>
<keyword evidence="1" id="KW-0812">Transmembrane</keyword>
<sequence length="194" mass="20742">MTDLALPQRARLADRWPTALAFVAIAGAISVIVLVGREAEFFGPSVATMAGIYLAAYATGRPWTAWLAFAVLSAVVSGLHLLRRWEVLDVDPAVGMTALLVPLWLWTVLRRRFTDVGTFSVQTAGMFAFGAITLACAAVQPRLGALLAGLGFLTHGAWDAYHFRADKVVNRPWSEFCGVVDVAVGTALVIVAAT</sequence>
<keyword evidence="1" id="KW-0472">Membrane</keyword>